<proteinExistence type="predicted"/>
<gene>
    <name evidence="3" type="ORF">AWB64_04624</name>
</gene>
<dbReference type="InterPro" id="IPR043990">
    <property type="entry name" value="AC_1"/>
</dbReference>
<dbReference type="Pfam" id="PF18883">
    <property type="entry name" value="AC_1"/>
    <property type="match status" value="1"/>
</dbReference>
<dbReference type="Proteomes" id="UP000054893">
    <property type="component" value="Unassembled WGS sequence"/>
</dbReference>
<evidence type="ECO:0000259" key="2">
    <source>
        <dbReference type="Pfam" id="PF18883"/>
    </source>
</evidence>
<evidence type="ECO:0000313" key="3">
    <source>
        <dbReference type="EMBL" id="SAL43542.1"/>
    </source>
</evidence>
<dbReference type="AlphaFoldDB" id="A0A158HGM9"/>
<dbReference type="EMBL" id="FCOC02000017">
    <property type="protein sequence ID" value="SAL43542.1"/>
    <property type="molecule type" value="Genomic_DNA"/>
</dbReference>
<feature type="signal peptide" evidence="1">
    <location>
        <begin position="1"/>
        <end position="27"/>
    </location>
</feature>
<reference evidence="3 4" key="1">
    <citation type="submission" date="2016-01" db="EMBL/GenBank/DDBJ databases">
        <authorList>
            <person name="Oliw E.H."/>
        </authorList>
    </citation>
    <scope>NUCLEOTIDE SEQUENCE [LARGE SCALE GENOMIC DNA]</scope>
    <source>
        <strain evidence="3">LMG 22029</strain>
    </source>
</reference>
<organism evidence="3 4">
    <name type="scientific">Caballeronia sordidicola</name>
    <name type="common">Burkholderia sordidicola</name>
    <dbReference type="NCBI Taxonomy" id="196367"/>
    <lineage>
        <taxon>Bacteria</taxon>
        <taxon>Pseudomonadati</taxon>
        <taxon>Pseudomonadota</taxon>
        <taxon>Betaproteobacteria</taxon>
        <taxon>Burkholderiales</taxon>
        <taxon>Burkholderiaceae</taxon>
        <taxon>Caballeronia</taxon>
    </lineage>
</organism>
<evidence type="ECO:0000313" key="4">
    <source>
        <dbReference type="Proteomes" id="UP000054893"/>
    </source>
</evidence>
<feature type="domain" description="Autochaperone" evidence="2">
    <location>
        <begin position="86"/>
        <end position="141"/>
    </location>
</feature>
<protein>
    <submittedName>
        <fullName evidence="3">Outer membrane autotransporter barrel domain protein</fullName>
    </submittedName>
</protein>
<accession>A0A158HGM9</accession>
<name>A0A158HGM9_CABSO</name>
<evidence type="ECO:0000256" key="1">
    <source>
        <dbReference type="SAM" id="SignalP"/>
    </source>
</evidence>
<keyword evidence="1" id="KW-0732">Signal</keyword>
<sequence>MKVVCNKRVLGSSAGLIAAAGSTAVFARDACDQCRQSAACLGRYAANAQPAFASAGTGALNVRGRLTNKEWAQIAGACRASKLHQTNASSALNTAFGPHESSLGRLRVRGGKASGSSTLLINNVGGTGAATAANGIPLRRAVRDRELSRQSRWLASTDDWRQCRSLMEMVEPAPLLAAFRGAAIGRAVGFE</sequence>
<feature type="chain" id="PRO_5007810555" evidence="1">
    <location>
        <begin position="28"/>
        <end position="191"/>
    </location>
</feature>